<gene>
    <name evidence="1" type="ORF">HF526_26075</name>
</gene>
<evidence type="ECO:0000313" key="2">
    <source>
        <dbReference type="Proteomes" id="UP000820669"/>
    </source>
</evidence>
<keyword evidence="2" id="KW-1185">Reference proteome</keyword>
<dbReference type="RefSeq" id="WP_169384214.1">
    <property type="nucleotide sequence ID" value="NZ_JAAXLA010000064.1"/>
</dbReference>
<dbReference type="Proteomes" id="UP000820669">
    <property type="component" value="Unassembled WGS sequence"/>
</dbReference>
<evidence type="ECO:0000313" key="1">
    <source>
        <dbReference type="EMBL" id="NMI00747.1"/>
    </source>
</evidence>
<name>A0ABX1SGQ7_9PSEU</name>
<organism evidence="1 2">
    <name type="scientific">Pseudonocardia acidicola</name>
    <dbReference type="NCBI Taxonomy" id="2724939"/>
    <lineage>
        <taxon>Bacteria</taxon>
        <taxon>Bacillati</taxon>
        <taxon>Actinomycetota</taxon>
        <taxon>Actinomycetes</taxon>
        <taxon>Pseudonocardiales</taxon>
        <taxon>Pseudonocardiaceae</taxon>
        <taxon>Pseudonocardia</taxon>
    </lineage>
</organism>
<protein>
    <submittedName>
        <fullName evidence="1">Uncharacterized protein</fullName>
    </submittedName>
</protein>
<accession>A0ABX1SGQ7</accession>
<dbReference type="EMBL" id="JAAXLA010000064">
    <property type="protein sequence ID" value="NMI00747.1"/>
    <property type="molecule type" value="Genomic_DNA"/>
</dbReference>
<reference evidence="1 2" key="1">
    <citation type="submission" date="2020-04" db="EMBL/GenBank/DDBJ databases">
        <authorList>
            <person name="Klaysubun C."/>
            <person name="Duangmal K."/>
            <person name="Lipun K."/>
        </authorList>
    </citation>
    <scope>NUCLEOTIDE SEQUENCE [LARGE SCALE GENOMIC DNA]</scope>
    <source>
        <strain evidence="1 2">K10HN5</strain>
    </source>
</reference>
<sequence>MGIEDPDDDVLEQKLPAVLDAEDDELDDLPDDLTEIPIEADPGDVAEDLEDLIVAVPGEAPLEADPADVAEQLRSVPVEEPELET</sequence>
<comment type="caution">
    <text evidence="1">The sequence shown here is derived from an EMBL/GenBank/DDBJ whole genome shotgun (WGS) entry which is preliminary data.</text>
</comment>
<proteinExistence type="predicted"/>